<comment type="caution">
    <text evidence="1">The sequence shown here is derived from an EMBL/GenBank/DDBJ whole genome shotgun (WGS) entry which is preliminary data.</text>
</comment>
<reference evidence="1 2" key="1">
    <citation type="submission" date="2011-02" db="EMBL/GenBank/DDBJ databases">
        <authorList>
            <person name="Nelson K.E."/>
            <person name="Sutton G."/>
            <person name="Torralba M."/>
            <person name="Durkin S."/>
            <person name="Harkins D."/>
            <person name="Montgomery R."/>
            <person name="Ziemer C."/>
            <person name="Klaassens E."/>
            <person name="Ocuiv P."/>
            <person name="Morrison M."/>
        </authorList>
    </citation>
    <scope>NUCLEOTIDE SEQUENCE [LARGE SCALE GENOMIC DNA]</scope>
    <source>
        <strain evidence="1 2">8</strain>
    </source>
</reference>
<evidence type="ECO:0000313" key="1">
    <source>
        <dbReference type="EMBL" id="EGC02443.1"/>
    </source>
</evidence>
<gene>
    <name evidence="1" type="ORF">CUS_5213</name>
</gene>
<evidence type="ECO:0000313" key="2">
    <source>
        <dbReference type="Proteomes" id="UP000004259"/>
    </source>
</evidence>
<name>E9SE57_RUMAL</name>
<dbReference type="AlphaFoldDB" id="E9SE57"/>
<protein>
    <submittedName>
        <fullName evidence="1">Uncharacterized protein</fullName>
    </submittedName>
</protein>
<sequence>MWCCFSTIFKKRVENFSLKLKSSHKKARDERGLCLSYRIIT</sequence>
<accession>E9SE57</accession>
<proteinExistence type="predicted"/>
<organism evidence="1 2">
    <name type="scientific">Ruminococcus albus 8</name>
    <dbReference type="NCBI Taxonomy" id="246199"/>
    <lineage>
        <taxon>Bacteria</taxon>
        <taxon>Bacillati</taxon>
        <taxon>Bacillota</taxon>
        <taxon>Clostridia</taxon>
        <taxon>Eubacteriales</taxon>
        <taxon>Oscillospiraceae</taxon>
        <taxon>Ruminococcus</taxon>
    </lineage>
</organism>
<dbReference type="Proteomes" id="UP000004259">
    <property type="component" value="Unassembled WGS sequence"/>
</dbReference>
<dbReference type="EMBL" id="ADKM02000094">
    <property type="protein sequence ID" value="EGC02443.1"/>
    <property type="molecule type" value="Genomic_DNA"/>
</dbReference>
<keyword evidence="2" id="KW-1185">Reference proteome</keyword>